<evidence type="ECO:0008006" key="2">
    <source>
        <dbReference type="Google" id="ProtNLM"/>
    </source>
</evidence>
<name>A0A806KJQ0_9BACT</name>
<reference evidence="1" key="1">
    <citation type="submission" date="2012-03" db="EMBL/GenBank/DDBJ databases">
        <title>Functional metagenomics reveals considerable lignocellulase gene clusters in the gut microbiome of a wood-feeding higher termite.</title>
        <authorList>
            <person name="Liu N."/>
        </authorList>
    </citation>
    <scope>NUCLEOTIDE SEQUENCE</scope>
</reference>
<dbReference type="AlphaFoldDB" id="A0A806KJQ0"/>
<organism evidence="1">
    <name type="scientific">uncultured bacterium contig00025</name>
    <dbReference type="NCBI Taxonomy" id="1181514"/>
    <lineage>
        <taxon>Bacteria</taxon>
        <taxon>environmental samples</taxon>
    </lineage>
</organism>
<sequence>MDVKKYSIHQEKHGFGSREVVVDGQQRLTTTLLMLIALRDSVSDSERKKQIENIFLKNPASTFSDKSYNIN</sequence>
<dbReference type="EMBL" id="JQ844232">
    <property type="protein sequence ID" value="AGS53414.1"/>
    <property type="molecule type" value="Genomic_DNA"/>
</dbReference>
<evidence type="ECO:0000313" key="1">
    <source>
        <dbReference type="EMBL" id="AGS53414.1"/>
    </source>
</evidence>
<accession>A0A806KJQ0</accession>
<protein>
    <recommendedName>
        <fullName evidence="2">DUF262 domain-containing protein</fullName>
    </recommendedName>
</protein>
<proteinExistence type="predicted"/>